<comment type="caution">
    <text evidence="8">The sequence shown here is derived from an EMBL/GenBank/DDBJ whole genome shotgun (WGS) entry which is preliminary data.</text>
</comment>
<dbReference type="SUPFAM" id="SSF88946">
    <property type="entry name" value="Sigma2 domain of RNA polymerase sigma factors"/>
    <property type="match status" value="1"/>
</dbReference>
<dbReference type="InterPro" id="IPR007627">
    <property type="entry name" value="RNA_pol_sigma70_r2"/>
</dbReference>
<keyword evidence="9" id="KW-1185">Reference proteome</keyword>
<name>A0ABT4RQE3_9ACTN</name>
<evidence type="ECO:0000259" key="7">
    <source>
        <dbReference type="Pfam" id="PF08281"/>
    </source>
</evidence>
<feature type="domain" description="RNA polymerase sigma factor 70 region 4 type 2" evidence="7">
    <location>
        <begin position="115"/>
        <end position="162"/>
    </location>
</feature>
<feature type="domain" description="RNA polymerase sigma-70 region 2" evidence="6">
    <location>
        <begin position="10"/>
        <end position="77"/>
    </location>
</feature>
<reference evidence="8" key="1">
    <citation type="submission" date="2022-10" db="EMBL/GenBank/DDBJ databases">
        <title>The WGS of Solirubrobacter sp. CPCC 204708.</title>
        <authorList>
            <person name="Jiang Z."/>
        </authorList>
    </citation>
    <scope>NUCLEOTIDE SEQUENCE</scope>
    <source>
        <strain evidence="8">CPCC 204708</strain>
    </source>
</reference>
<evidence type="ECO:0000256" key="5">
    <source>
        <dbReference type="ARBA" id="ARBA00023163"/>
    </source>
</evidence>
<evidence type="ECO:0000256" key="3">
    <source>
        <dbReference type="ARBA" id="ARBA00023082"/>
    </source>
</evidence>
<evidence type="ECO:0000313" key="9">
    <source>
        <dbReference type="Proteomes" id="UP001147700"/>
    </source>
</evidence>
<keyword evidence="3" id="KW-0731">Sigma factor</keyword>
<dbReference type="Gene3D" id="1.10.1740.10">
    <property type="match status" value="1"/>
</dbReference>
<dbReference type="InterPro" id="IPR013249">
    <property type="entry name" value="RNA_pol_sigma70_r4_t2"/>
</dbReference>
<dbReference type="Proteomes" id="UP001147700">
    <property type="component" value="Unassembled WGS sequence"/>
</dbReference>
<evidence type="ECO:0000256" key="4">
    <source>
        <dbReference type="ARBA" id="ARBA00023125"/>
    </source>
</evidence>
<dbReference type="RefSeq" id="WP_202958226.1">
    <property type="nucleotide sequence ID" value="NZ_JAPCID010000045.1"/>
</dbReference>
<organism evidence="8 9">
    <name type="scientific">Solirubrobacter deserti</name>
    <dbReference type="NCBI Taxonomy" id="2282478"/>
    <lineage>
        <taxon>Bacteria</taxon>
        <taxon>Bacillati</taxon>
        <taxon>Actinomycetota</taxon>
        <taxon>Thermoleophilia</taxon>
        <taxon>Solirubrobacterales</taxon>
        <taxon>Solirubrobacteraceae</taxon>
        <taxon>Solirubrobacter</taxon>
    </lineage>
</organism>
<dbReference type="PANTHER" id="PTHR43133:SF8">
    <property type="entry name" value="RNA POLYMERASE SIGMA FACTOR HI_1459-RELATED"/>
    <property type="match status" value="1"/>
</dbReference>
<evidence type="ECO:0000256" key="2">
    <source>
        <dbReference type="ARBA" id="ARBA00023015"/>
    </source>
</evidence>
<gene>
    <name evidence="8" type="ORF">OJ962_25040</name>
</gene>
<dbReference type="InterPro" id="IPR013324">
    <property type="entry name" value="RNA_pol_sigma_r3/r4-like"/>
</dbReference>
<dbReference type="InterPro" id="IPR014284">
    <property type="entry name" value="RNA_pol_sigma-70_dom"/>
</dbReference>
<dbReference type="SUPFAM" id="SSF88659">
    <property type="entry name" value="Sigma3 and sigma4 domains of RNA polymerase sigma factors"/>
    <property type="match status" value="1"/>
</dbReference>
<sequence>MLERHDITRLYDRHAGVMLGFFARRTFDPDAAVDLVAETFARAFIDRGRFRGQTESEQAAWLYGIARNLLADWRRKAHVERRAMAKLGVERRALTESEYDRIEELAGLDELRGDVRAGLDHLSENHRDALQLRVVEEREYRDVARALGVTEQTARARVSRALGVLRRHLAEEPNRA</sequence>
<keyword evidence="5" id="KW-0804">Transcription</keyword>
<dbReference type="Gene3D" id="1.10.10.10">
    <property type="entry name" value="Winged helix-like DNA-binding domain superfamily/Winged helix DNA-binding domain"/>
    <property type="match status" value="1"/>
</dbReference>
<dbReference type="PANTHER" id="PTHR43133">
    <property type="entry name" value="RNA POLYMERASE ECF-TYPE SIGMA FACTO"/>
    <property type="match status" value="1"/>
</dbReference>
<proteinExistence type="inferred from homology"/>
<keyword evidence="4" id="KW-0238">DNA-binding</keyword>
<comment type="similarity">
    <text evidence="1">Belongs to the sigma-70 factor family. ECF subfamily.</text>
</comment>
<protein>
    <submittedName>
        <fullName evidence="8">RNA polymerase sigma factor</fullName>
    </submittedName>
</protein>
<dbReference type="InterPro" id="IPR013325">
    <property type="entry name" value="RNA_pol_sigma_r2"/>
</dbReference>
<dbReference type="Pfam" id="PF04542">
    <property type="entry name" value="Sigma70_r2"/>
    <property type="match status" value="1"/>
</dbReference>
<dbReference type="EMBL" id="JAPCID010000045">
    <property type="protein sequence ID" value="MDA0140787.1"/>
    <property type="molecule type" value="Genomic_DNA"/>
</dbReference>
<evidence type="ECO:0000313" key="8">
    <source>
        <dbReference type="EMBL" id="MDA0140787.1"/>
    </source>
</evidence>
<evidence type="ECO:0000259" key="6">
    <source>
        <dbReference type="Pfam" id="PF04542"/>
    </source>
</evidence>
<dbReference type="NCBIfam" id="TIGR02937">
    <property type="entry name" value="sigma70-ECF"/>
    <property type="match status" value="1"/>
</dbReference>
<dbReference type="InterPro" id="IPR036388">
    <property type="entry name" value="WH-like_DNA-bd_sf"/>
</dbReference>
<accession>A0ABT4RQE3</accession>
<keyword evidence="2" id="KW-0805">Transcription regulation</keyword>
<dbReference type="InterPro" id="IPR039425">
    <property type="entry name" value="RNA_pol_sigma-70-like"/>
</dbReference>
<evidence type="ECO:0000256" key="1">
    <source>
        <dbReference type="ARBA" id="ARBA00010641"/>
    </source>
</evidence>
<dbReference type="Pfam" id="PF08281">
    <property type="entry name" value="Sigma70_r4_2"/>
    <property type="match status" value="1"/>
</dbReference>